<dbReference type="PANTHER" id="PTHR10589:SF16">
    <property type="entry name" value="UBIQUITIN CARBOXYL-TERMINAL HYDROLASE ISOZYME L5"/>
    <property type="match status" value="1"/>
</dbReference>
<comment type="caution">
    <text evidence="10">The sequence shown here is derived from an EMBL/GenBank/DDBJ whole genome shotgun (WGS) entry which is preliminary data.</text>
</comment>
<evidence type="ECO:0000256" key="2">
    <source>
        <dbReference type="ARBA" id="ARBA00009326"/>
    </source>
</evidence>
<dbReference type="EC" id="3.4.19.12" evidence="3 8"/>
<dbReference type="GO" id="GO:0004843">
    <property type="term" value="F:cysteine-type deubiquitinase activity"/>
    <property type="evidence" value="ECO:0007669"/>
    <property type="project" value="UniProtKB-UniRule"/>
</dbReference>
<keyword evidence="6 8" id="KW-0378">Hydrolase</keyword>
<proteinExistence type="inferred from homology"/>
<dbReference type="GeneID" id="39747657"/>
<keyword evidence="5 8" id="KW-0833">Ubl conjugation pathway</keyword>
<dbReference type="Gene3D" id="3.40.532.10">
    <property type="entry name" value="Peptidase C12, ubiquitin carboxyl-terminal hydrolase"/>
    <property type="match status" value="2"/>
</dbReference>
<evidence type="ECO:0000259" key="9">
    <source>
        <dbReference type="PROSITE" id="PS52048"/>
    </source>
</evidence>
<evidence type="ECO:0000256" key="7">
    <source>
        <dbReference type="ARBA" id="ARBA00022807"/>
    </source>
</evidence>
<dbReference type="InterPro" id="IPR001578">
    <property type="entry name" value="Peptidase_C12_UCH"/>
</dbReference>
<dbReference type="PANTHER" id="PTHR10589">
    <property type="entry name" value="UBIQUITIN CARBOXYL-TERMINAL HYDROLASE"/>
    <property type="match status" value="1"/>
</dbReference>
<dbReference type="GO" id="GO:0005737">
    <property type="term" value="C:cytoplasm"/>
    <property type="evidence" value="ECO:0007669"/>
    <property type="project" value="TreeGrafter"/>
</dbReference>
<dbReference type="Proteomes" id="UP000195521">
    <property type="component" value="Unassembled WGS sequence"/>
</dbReference>
<evidence type="ECO:0000256" key="1">
    <source>
        <dbReference type="ARBA" id="ARBA00000707"/>
    </source>
</evidence>
<dbReference type="InterPro" id="IPR036959">
    <property type="entry name" value="Peptidase_C12_UCH_sf"/>
</dbReference>
<feature type="active site" description="Nucleophile" evidence="8">
    <location>
        <position position="148"/>
    </location>
</feature>
<keyword evidence="11" id="KW-1185">Reference proteome</keyword>
<evidence type="ECO:0000256" key="3">
    <source>
        <dbReference type="ARBA" id="ARBA00012759"/>
    </source>
</evidence>
<feature type="active site" description="Proton donor" evidence="8">
    <location>
        <position position="223"/>
    </location>
</feature>
<dbReference type="SUPFAM" id="SSF54001">
    <property type="entry name" value="Cysteine proteinases"/>
    <property type="match status" value="1"/>
</dbReference>
<protein>
    <recommendedName>
        <fullName evidence="3 8">ubiquitinyl hydrolase 1</fullName>
        <ecNumber evidence="3 8">3.4.19.12</ecNumber>
    </recommendedName>
</protein>
<dbReference type="Pfam" id="PF01088">
    <property type="entry name" value="Peptidase_C12"/>
    <property type="match status" value="2"/>
</dbReference>
<evidence type="ECO:0000313" key="10">
    <source>
        <dbReference type="EMBL" id="GAW80939.1"/>
    </source>
</evidence>
<evidence type="ECO:0000256" key="6">
    <source>
        <dbReference type="ARBA" id="ARBA00022801"/>
    </source>
</evidence>
<keyword evidence="4 8" id="KW-0645">Protease</keyword>
<dbReference type="AlphaFoldDB" id="A0A1Y1JEJ4"/>
<evidence type="ECO:0000256" key="8">
    <source>
        <dbReference type="PROSITE-ProRule" id="PRU01393"/>
    </source>
</evidence>
<evidence type="ECO:0000256" key="5">
    <source>
        <dbReference type="ARBA" id="ARBA00022786"/>
    </source>
</evidence>
<comment type="similarity">
    <text evidence="2 8">Belongs to the peptidase C12 family.</text>
</comment>
<comment type="catalytic activity">
    <reaction evidence="1 8">
        <text>Thiol-dependent hydrolysis of ester, thioester, amide, peptide and isopeptide bonds formed by the C-terminal Gly of ubiquitin (a 76-residue protein attached to proteins as an intracellular targeting signal).</text>
        <dbReference type="EC" id="3.4.19.12"/>
    </reaction>
</comment>
<accession>A0A1Y1JEJ4</accession>
<feature type="site" description="Transition state stabilizer" evidence="8">
    <location>
        <position position="142"/>
    </location>
</feature>
<dbReference type="OMA" id="XAKEKQN"/>
<sequence>MQRERSENMSEWCLIESNPCIFNDMLNRMGAKELSVEDVYDLEFFDDYINNKDVVNIENILSIQEYKSEKEKKNNVDENVLNSSGEKVLYNNNICRETKYNKLLKNNSYLYGIIFLFNIGNNYNKNKFIEHVVPENLFFAKQVIPNACATQAILSIVLNKNIELNEEIKNIKSFSANFDSSMKGFTLSNCNFLRNIHNSYKAPVYVERENLNEEKGKSNDSFHFVSYIQYDNNVYMLDGLQEGPVLIGDTTTGFQNGTNEKASWIYIAREHIKKEINDICNSNNNNNGKGERESDNRFNILAVTKDKEFIIQEFINIHRVLRQRVNIKLISLGKNITLTDEINEDYYNSLNIPTIEQLPDSIPELDDIEKKASLEITYLERLLNDQIEIKNAWNKELTFKFFNFYPFIMSSLKLMAKHKLLKEVYQKEKQKKITL</sequence>
<evidence type="ECO:0000256" key="4">
    <source>
        <dbReference type="ARBA" id="ARBA00022670"/>
    </source>
</evidence>
<gene>
    <name evidence="10" type="ORF">PGO_091390</name>
</gene>
<feature type="domain" description="UCH catalytic" evidence="9">
    <location>
        <begin position="11"/>
        <end position="305"/>
    </location>
</feature>
<reference evidence="11" key="1">
    <citation type="submission" date="2017-04" db="EMBL/GenBank/DDBJ databases">
        <title>Plasmodium gonderi genome.</title>
        <authorList>
            <person name="Arisue N."/>
            <person name="Honma H."/>
            <person name="Kawai S."/>
            <person name="Tougan T."/>
            <person name="Tanabe K."/>
            <person name="Horii T."/>
        </authorList>
    </citation>
    <scope>NUCLEOTIDE SEQUENCE [LARGE SCALE GENOMIC DNA]</scope>
    <source>
        <strain evidence="11">ATCC 30045</strain>
    </source>
</reference>
<dbReference type="RefSeq" id="XP_028543528.1">
    <property type="nucleotide sequence ID" value="XM_028687727.1"/>
</dbReference>
<dbReference type="EMBL" id="BDQF01000010">
    <property type="protein sequence ID" value="GAW80939.1"/>
    <property type="molecule type" value="Genomic_DNA"/>
</dbReference>
<dbReference type="PROSITE" id="PS52048">
    <property type="entry name" value="UCH_DOMAIN"/>
    <property type="match status" value="1"/>
</dbReference>
<keyword evidence="7 8" id="KW-0788">Thiol protease</keyword>
<name>A0A1Y1JEJ4_PLAGO</name>
<dbReference type="GO" id="GO:0006511">
    <property type="term" value="P:ubiquitin-dependent protein catabolic process"/>
    <property type="evidence" value="ECO:0007669"/>
    <property type="project" value="UniProtKB-UniRule"/>
</dbReference>
<organism evidence="10 11">
    <name type="scientific">Plasmodium gonderi</name>
    <dbReference type="NCBI Taxonomy" id="77519"/>
    <lineage>
        <taxon>Eukaryota</taxon>
        <taxon>Sar</taxon>
        <taxon>Alveolata</taxon>
        <taxon>Apicomplexa</taxon>
        <taxon>Aconoidasida</taxon>
        <taxon>Haemosporida</taxon>
        <taxon>Plasmodiidae</taxon>
        <taxon>Plasmodium</taxon>
        <taxon>Plasmodium (Plasmodium)</taxon>
    </lineage>
</organism>
<evidence type="ECO:0000313" key="11">
    <source>
        <dbReference type="Proteomes" id="UP000195521"/>
    </source>
</evidence>
<dbReference type="InterPro" id="IPR038765">
    <property type="entry name" value="Papain-like_cys_pep_sf"/>
</dbReference>
<feature type="site" description="Important for enzyme activity" evidence="8">
    <location>
        <position position="238"/>
    </location>
</feature>
<dbReference type="PROSITE" id="PS52049">
    <property type="entry name" value="ULD"/>
    <property type="match status" value="1"/>
</dbReference>
<dbReference type="GO" id="GO:0016579">
    <property type="term" value="P:protein deubiquitination"/>
    <property type="evidence" value="ECO:0007669"/>
    <property type="project" value="TreeGrafter"/>
</dbReference>
<dbReference type="OrthoDB" id="1924260at2759"/>